<dbReference type="KEGG" id="ddd:Dda3937_04306"/>
<dbReference type="Proteomes" id="UP000006859">
    <property type="component" value="Chromosome"/>
</dbReference>
<feature type="transmembrane region" description="Helical" evidence="1">
    <location>
        <begin position="30"/>
        <end position="51"/>
    </location>
</feature>
<sequence>MLRLIRTHDSVINTTLFNDIVKMTIESKRIIRHFLSIFLFIALFLLAIRYVHTYPVPLTRKQTDLFVALSEKAGWKDPELFYITVMSIIDLIVATLVYVAIIKLWRYYRTSRSARQASSK</sequence>
<name>E0SJ58_DICD3</name>
<dbReference type="HOGENOM" id="CLU_166000_0_0_6"/>
<evidence type="ECO:0000313" key="2">
    <source>
        <dbReference type="EMBL" id="ADM96693.1"/>
    </source>
</evidence>
<proteinExistence type="predicted"/>
<keyword evidence="3" id="KW-1185">Reference proteome</keyword>
<accession>E0SJ58</accession>
<keyword evidence="1" id="KW-0472">Membrane</keyword>
<dbReference type="STRING" id="198628.Dda3937_04306"/>
<keyword evidence="1" id="KW-0812">Transmembrane</keyword>
<organism evidence="2 3">
    <name type="scientific">Dickeya dadantii (strain 3937)</name>
    <name type="common">Erwinia chrysanthemi (strain 3937)</name>
    <dbReference type="NCBI Taxonomy" id="198628"/>
    <lineage>
        <taxon>Bacteria</taxon>
        <taxon>Pseudomonadati</taxon>
        <taxon>Pseudomonadota</taxon>
        <taxon>Gammaproteobacteria</taxon>
        <taxon>Enterobacterales</taxon>
        <taxon>Pectobacteriaceae</taxon>
        <taxon>Dickeya</taxon>
    </lineage>
</organism>
<dbReference type="PATRIC" id="fig|198628.6.peg.496"/>
<dbReference type="AlphaFoldDB" id="E0SJ58"/>
<evidence type="ECO:0000256" key="1">
    <source>
        <dbReference type="SAM" id="Phobius"/>
    </source>
</evidence>
<dbReference type="EMBL" id="CP002038">
    <property type="protein sequence ID" value="ADM96693.1"/>
    <property type="molecule type" value="Genomic_DNA"/>
</dbReference>
<feature type="transmembrane region" description="Helical" evidence="1">
    <location>
        <begin position="80"/>
        <end position="105"/>
    </location>
</feature>
<keyword evidence="1" id="KW-1133">Transmembrane helix</keyword>
<protein>
    <submittedName>
        <fullName evidence="2">Putative membrane protein</fullName>
    </submittedName>
</protein>
<reference evidence="2 3" key="1">
    <citation type="journal article" date="2011" name="J. Bacteriol.">
        <title>Genome sequence of the plant-pathogenic bacterium Dickeya dadantii 3937.</title>
        <authorList>
            <person name="Glasner J.D."/>
            <person name="Yang C.H."/>
            <person name="Reverchon S."/>
            <person name="Hugouvieux-Cotte-Pattat N."/>
            <person name="Condemine G."/>
            <person name="Bohin J.P."/>
            <person name="Van Gijsegem F."/>
            <person name="Yang S."/>
            <person name="Franza T."/>
            <person name="Expert D."/>
            <person name="Plunkett G. III"/>
            <person name="San Francisco M.J."/>
            <person name="Charkowski A.O."/>
            <person name="Py B."/>
            <person name="Bell K."/>
            <person name="Rauscher L."/>
            <person name="Rodriguez-Palenzuela P."/>
            <person name="Toussaint A."/>
            <person name="Holeva M.C."/>
            <person name="He S.Y."/>
            <person name="Douet V."/>
            <person name="Boccara M."/>
            <person name="Blanco C."/>
            <person name="Toth I."/>
            <person name="Anderson B.D."/>
            <person name="Biehl B.S."/>
            <person name="Mau B."/>
            <person name="Flynn S.M."/>
            <person name="Barras F."/>
            <person name="Lindeberg M."/>
            <person name="Birch P.R."/>
            <person name="Tsuyumu S."/>
            <person name="Shi X."/>
            <person name="Hibbing M."/>
            <person name="Yap M.N."/>
            <person name="Carpentier M."/>
            <person name="Dassa E."/>
            <person name="Umehara M."/>
            <person name="Kim J.F."/>
            <person name="Rusch M."/>
            <person name="Soni P."/>
            <person name="Mayhew G.F."/>
            <person name="Fouts D.E."/>
            <person name="Gill S.R."/>
            <person name="Blattner F.R."/>
            <person name="Keen N.T."/>
            <person name="Perna N.T."/>
        </authorList>
    </citation>
    <scope>NUCLEOTIDE SEQUENCE [LARGE SCALE GENOMIC DNA]</scope>
    <source>
        <strain evidence="2 3">3937</strain>
    </source>
</reference>
<evidence type="ECO:0000313" key="3">
    <source>
        <dbReference type="Proteomes" id="UP000006859"/>
    </source>
</evidence>
<gene>
    <name evidence="2" type="ordered locus">Dda3937_04306</name>
</gene>